<dbReference type="AlphaFoldDB" id="A0A7W5C876"/>
<feature type="transmembrane region" description="Helical" evidence="1">
    <location>
        <begin position="412"/>
        <end position="430"/>
    </location>
</feature>
<evidence type="ECO:0000313" key="3">
    <source>
        <dbReference type="EMBL" id="MBB3152797.1"/>
    </source>
</evidence>
<dbReference type="RefSeq" id="WP_183563536.1">
    <property type="nucleotide sequence ID" value="NZ_CBCSLB010000006.1"/>
</dbReference>
<feature type="transmembrane region" description="Helical" evidence="1">
    <location>
        <begin position="69"/>
        <end position="92"/>
    </location>
</feature>
<dbReference type="Proteomes" id="UP000518605">
    <property type="component" value="Unassembled WGS sequence"/>
</dbReference>
<feature type="transmembrane region" description="Helical" evidence="1">
    <location>
        <begin position="151"/>
        <end position="169"/>
    </location>
</feature>
<feature type="transmembrane region" description="Helical" evidence="1">
    <location>
        <begin position="39"/>
        <end position="57"/>
    </location>
</feature>
<feature type="transmembrane region" description="Helical" evidence="1">
    <location>
        <begin position="495"/>
        <end position="512"/>
    </location>
</feature>
<dbReference type="EMBL" id="JACHXW010000007">
    <property type="protein sequence ID" value="MBB3152797.1"/>
    <property type="molecule type" value="Genomic_DNA"/>
</dbReference>
<dbReference type="InterPro" id="IPR018677">
    <property type="entry name" value="DUF2157"/>
</dbReference>
<dbReference type="Pfam" id="PF09925">
    <property type="entry name" value="DUF2157"/>
    <property type="match status" value="1"/>
</dbReference>
<feature type="transmembrane region" description="Helical" evidence="1">
    <location>
        <begin position="203"/>
        <end position="223"/>
    </location>
</feature>
<feature type="transmembrane region" description="Helical" evidence="1">
    <location>
        <begin position="307"/>
        <end position="335"/>
    </location>
</feature>
<dbReference type="Pfam" id="PF14345">
    <property type="entry name" value="GDYXXLXY"/>
    <property type="match status" value="1"/>
</dbReference>
<feature type="transmembrane region" description="Helical" evidence="1">
    <location>
        <begin position="436"/>
        <end position="458"/>
    </location>
</feature>
<feature type="domain" description="DUF2157" evidence="2">
    <location>
        <begin position="12"/>
        <end position="120"/>
    </location>
</feature>
<organism evidence="3 4">
    <name type="scientific">Paenibacillus endophyticus</name>
    <dbReference type="NCBI Taxonomy" id="1294268"/>
    <lineage>
        <taxon>Bacteria</taxon>
        <taxon>Bacillati</taxon>
        <taxon>Bacillota</taxon>
        <taxon>Bacilli</taxon>
        <taxon>Bacillales</taxon>
        <taxon>Paenibacillaceae</taxon>
        <taxon>Paenibacillus</taxon>
    </lineage>
</organism>
<sequence>MLRLNATRVGFLMGVSLLLAAIIYFFAANWGGLGRADKILASAGIMVLFYGASAFFAKMKIMLGHHSFLSALFLVGGCISFGAAVALLNQIYNSHADTYELFLVWSAPALLFSFITRFNPFYLLSYVLIHLTLWQYFFPSSMYIERTDNELWLIGCMFTLINLILLLLTQSKLLPSAPLKFVSFIVFHIALLFLSNSTQFEHLGFWMNIACITAIATGFYYFIRVRLDKVMLTLNALAASAFAVFKFLELLSEHASTTFFVFGLLFVALLLTANFFFFRFLNKLGADEATDEPHAEPKLKEEHQSVLVGKIVSTIVTVIGVLIGSISLVGLVLLASNNVDPEQVLLVLSFLFVLPMLLLRRLNPVIRYTVLTIGYAAGIVAIVWIDAAALTLLFLALTAAGLFRLRGRAQHLFSYSLINLTIAILLFQLFEYVQHASSFIVLIMAALNAVVFASHHLLGEGAMRQHVRECGLLFTLLLMFWLTFMPDIFPYSYELFNVINFLAVTVLSFLFVRRKQALEAAASLVFWFIYVGFKYYDLFWTLLHKSITLALLGVIAIAVTYLFAYRSRAAVPEETDVYSRILHKSPILIAIVIVLQLGYVGYHAATSEALLSGGTPVKLAIEPLDPRSLLQGDYVTLNYSISTPPSIVNKELEARGGSRRIKAVLQEDANGIYQFSRLYVQGEPISAKEIVINGVYNGWDGIYYGIETYFVPEGTGMETERQAKFAHVVVGKNGDSLLKRLSKE</sequence>
<gene>
    <name evidence="3" type="ORF">FHS16_002854</name>
</gene>
<feature type="transmembrane region" description="Helical" evidence="1">
    <location>
        <begin position="260"/>
        <end position="278"/>
    </location>
</feature>
<feature type="transmembrane region" description="Helical" evidence="1">
    <location>
        <begin position="98"/>
        <end position="115"/>
    </location>
</feature>
<feature type="transmembrane region" description="Helical" evidence="1">
    <location>
        <begin position="122"/>
        <end position="139"/>
    </location>
</feature>
<accession>A0A7W5C876</accession>
<feature type="transmembrane region" description="Helical" evidence="1">
    <location>
        <begin position="517"/>
        <end position="536"/>
    </location>
</feature>
<feature type="transmembrane region" description="Helical" evidence="1">
    <location>
        <begin position="341"/>
        <end position="358"/>
    </location>
</feature>
<feature type="transmembrane region" description="Helical" evidence="1">
    <location>
        <begin position="470"/>
        <end position="489"/>
    </location>
</feature>
<comment type="caution">
    <text evidence="3">The sequence shown here is derived from an EMBL/GenBank/DDBJ whole genome shotgun (WGS) entry which is preliminary data.</text>
</comment>
<name>A0A7W5C876_9BACL</name>
<evidence type="ECO:0000313" key="4">
    <source>
        <dbReference type="Proteomes" id="UP000518605"/>
    </source>
</evidence>
<evidence type="ECO:0000256" key="1">
    <source>
        <dbReference type="SAM" id="Phobius"/>
    </source>
</evidence>
<feature type="transmembrane region" description="Helical" evidence="1">
    <location>
        <begin position="585"/>
        <end position="602"/>
    </location>
</feature>
<reference evidence="3 4" key="1">
    <citation type="submission" date="2020-08" db="EMBL/GenBank/DDBJ databases">
        <title>Genomic Encyclopedia of Type Strains, Phase III (KMG-III): the genomes of soil and plant-associated and newly described type strains.</title>
        <authorList>
            <person name="Whitman W."/>
        </authorList>
    </citation>
    <scope>NUCLEOTIDE SEQUENCE [LARGE SCALE GENOMIC DNA]</scope>
    <source>
        <strain evidence="3 4">CECT 8234</strain>
    </source>
</reference>
<feature type="transmembrane region" description="Helical" evidence="1">
    <location>
        <begin position="9"/>
        <end position="27"/>
    </location>
</feature>
<keyword evidence="4" id="KW-1185">Reference proteome</keyword>
<evidence type="ECO:0000259" key="2">
    <source>
        <dbReference type="Pfam" id="PF09925"/>
    </source>
</evidence>
<feature type="transmembrane region" description="Helical" evidence="1">
    <location>
        <begin position="388"/>
        <end position="405"/>
    </location>
</feature>
<feature type="transmembrane region" description="Helical" evidence="1">
    <location>
        <begin position="542"/>
        <end position="564"/>
    </location>
</feature>
<feature type="transmembrane region" description="Helical" evidence="1">
    <location>
        <begin position="230"/>
        <end position="248"/>
    </location>
</feature>
<keyword evidence="1" id="KW-0472">Membrane</keyword>
<dbReference type="InterPro" id="IPR025833">
    <property type="entry name" value="GDYXXLXY"/>
</dbReference>
<keyword evidence="1" id="KW-0812">Transmembrane</keyword>
<protein>
    <submittedName>
        <fullName evidence="3">Putative membrane-anchored protein/putative membrane protein</fullName>
    </submittedName>
</protein>
<feature type="transmembrane region" description="Helical" evidence="1">
    <location>
        <begin position="181"/>
        <end position="197"/>
    </location>
</feature>
<proteinExistence type="predicted"/>
<keyword evidence="1" id="KW-1133">Transmembrane helix</keyword>